<organism evidence="2 3">
    <name type="scientific">Mycobacterium indicus pranii (strain DSM 45239 / MTCC 9506)</name>
    <dbReference type="NCBI Taxonomy" id="1232724"/>
    <lineage>
        <taxon>Bacteria</taxon>
        <taxon>Bacillati</taxon>
        <taxon>Actinomycetota</taxon>
        <taxon>Actinomycetes</taxon>
        <taxon>Mycobacteriales</taxon>
        <taxon>Mycobacteriaceae</taxon>
        <taxon>Mycobacterium</taxon>
        <taxon>Mycobacterium avium complex (MAC)</taxon>
    </lineage>
</organism>
<dbReference type="InterPro" id="IPR051606">
    <property type="entry name" value="Polyketide_Oxido-like"/>
</dbReference>
<dbReference type="EMBL" id="CP002275">
    <property type="protein sequence ID" value="AFS14024.1"/>
    <property type="molecule type" value="Genomic_DNA"/>
</dbReference>
<feature type="domain" description="NAD(P)-binding" evidence="1">
    <location>
        <begin position="7"/>
        <end position="199"/>
    </location>
</feature>
<dbReference type="Proteomes" id="UP000007329">
    <property type="component" value="Chromosome"/>
</dbReference>
<protein>
    <submittedName>
        <fullName evidence="2">NAD-dependent epimerase/dehydratase</fullName>
    </submittedName>
</protein>
<evidence type="ECO:0000259" key="1">
    <source>
        <dbReference type="Pfam" id="PF13460"/>
    </source>
</evidence>
<dbReference type="Gene3D" id="3.40.50.720">
    <property type="entry name" value="NAD(P)-binding Rossmann-like Domain"/>
    <property type="match status" value="1"/>
</dbReference>
<dbReference type="HOGENOM" id="CLU_025711_4_5_11"/>
<dbReference type="InterPro" id="IPR036291">
    <property type="entry name" value="NAD(P)-bd_dom_sf"/>
</dbReference>
<dbReference type="KEGG" id="mid:MIP_02955"/>
<reference evidence="2 3" key="2">
    <citation type="journal article" date="2012" name="Nucleic Acids Res.">
        <title>Massive gene acquisitions in Mycobacterium indicus pranii provide a perspective on mycobacterial evolution.</title>
        <authorList>
            <person name="Saini V."/>
            <person name="Raghuvanshi S."/>
            <person name="Khurana J.P."/>
            <person name="Ahmed N."/>
            <person name="Hasnain S.E."/>
            <person name="Tyagi A.K."/>
            <person name="Tyagi A.K."/>
        </authorList>
    </citation>
    <scope>NUCLEOTIDE SEQUENCE [LARGE SCALE GENOMIC DNA]</scope>
    <source>
        <strain evidence="3">DSM 45239 / MTCC 9506</strain>
    </source>
</reference>
<accession>J9WA18</accession>
<dbReference type="AlphaFoldDB" id="J9WA18"/>
<reference evidence="2 3" key="1">
    <citation type="journal article" date="2007" name="PLoS ONE">
        <title>Molecular analysis of a leprosy immunotherapeutic bacillus provides insights into Mycobacterium evolution.</title>
        <authorList>
            <person name="Ahmed N."/>
            <person name="Saini V."/>
            <person name="Raghuvanshi S."/>
            <person name="Khurana J.P."/>
            <person name="Tyagi A.K."/>
            <person name="Tyagi A.K."/>
            <person name="Hasnain S.E."/>
        </authorList>
    </citation>
    <scope>NUCLEOTIDE SEQUENCE [LARGE SCALE GENOMIC DNA]</scope>
    <source>
        <strain evidence="2">MTCC 9506</strain>
    </source>
</reference>
<dbReference type="PATRIC" id="fig|1232724.3.peg.2052"/>
<evidence type="ECO:0000313" key="2">
    <source>
        <dbReference type="EMBL" id="AFS14024.1"/>
    </source>
</evidence>
<name>J9WA18_MYCIP</name>
<dbReference type="GO" id="GO:0004074">
    <property type="term" value="F:biliverdin reductase [NAD(P)H] activity"/>
    <property type="evidence" value="ECO:0007669"/>
    <property type="project" value="TreeGrafter"/>
</dbReference>
<proteinExistence type="predicted"/>
<dbReference type="PANTHER" id="PTHR43355">
    <property type="entry name" value="FLAVIN REDUCTASE (NADPH)"/>
    <property type="match status" value="1"/>
</dbReference>
<sequence>MKTVIFGANGPTGRLAVRCALTAGHAVVAVTRHPREFPIRHRQLTVVAADVRNDSAVRAAIAGADAVVSALGVPFARHRVDTYSTGTTNIVNAMRASGTRRLIVVSSTSVHPTRRLHAPRLLRLIDPIIRTTIGKTVYDDMRRMETIVCGSGLDWTIVRPSGLFDLPEPTDYISGPIEPVGAFTARIDLADYLISLVTDSASLRRIVVISTTQSTPTLWQMVRREALSAKDSDSIPTR</sequence>
<dbReference type="Pfam" id="PF13460">
    <property type="entry name" value="NAD_binding_10"/>
    <property type="match status" value="1"/>
</dbReference>
<dbReference type="SUPFAM" id="SSF51735">
    <property type="entry name" value="NAD(P)-binding Rossmann-fold domains"/>
    <property type="match status" value="1"/>
</dbReference>
<dbReference type="PANTHER" id="PTHR43355:SF2">
    <property type="entry name" value="FLAVIN REDUCTASE (NADPH)"/>
    <property type="match status" value="1"/>
</dbReference>
<dbReference type="GO" id="GO:0042602">
    <property type="term" value="F:riboflavin reductase (NADPH) activity"/>
    <property type="evidence" value="ECO:0007669"/>
    <property type="project" value="TreeGrafter"/>
</dbReference>
<evidence type="ECO:0000313" key="3">
    <source>
        <dbReference type="Proteomes" id="UP000007329"/>
    </source>
</evidence>
<dbReference type="InterPro" id="IPR016040">
    <property type="entry name" value="NAD(P)-bd_dom"/>
</dbReference>
<dbReference type="RefSeq" id="WP_014941723.1">
    <property type="nucleotide sequence ID" value="NC_018612.1"/>
</dbReference>
<gene>
    <name evidence="2" type="ORF">MIP_02955</name>
</gene>